<keyword evidence="3" id="KW-1185">Reference proteome</keyword>
<feature type="signal peptide" evidence="1">
    <location>
        <begin position="1"/>
        <end position="31"/>
    </location>
</feature>
<dbReference type="Gene3D" id="2.50.20.10">
    <property type="entry name" value="Lipoprotein localisation LolA/LolB/LppX"/>
    <property type="match status" value="1"/>
</dbReference>
<comment type="caution">
    <text evidence="2">The sequence shown here is derived from an EMBL/GenBank/DDBJ whole genome shotgun (WGS) entry which is preliminary data.</text>
</comment>
<dbReference type="RefSeq" id="WP_273597510.1">
    <property type="nucleotide sequence ID" value="NZ_JAQQXS010000013.1"/>
</dbReference>
<feature type="chain" id="PRO_5047060234" evidence="1">
    <location>
        <begin position="32"/>
        <end position="467"/>
    </location>
</feature>
<gene>
    <name evidence="2" type="ORF">PRZ01_14480</name>
</gene>
<organism evidence="2 3">
    <name type="scientific">Roseateles koreensis</name>
    <dbReference type="NCBI Taxonomy" id="2987526"/>
    <lineage>
        <taxon>Bacteria</taxon>
        <taxon>Pseudomonadati</taxon>
        <taxon>Pseudomonadota</taxon>
        <taxon>Betaproteobacteria</taxon>
        <taxon>Burkholderiales</taxon>
        <taxon>Sphaerotilaceae</taxon>
        <taxon>Roseateles</taxon>
    </lineage>
</organism>
<dbReference type="EMBL" id="JAQQXS010000013">
    <property type="protein sequence ID" value="MDC8786393.1"/>
    <property type="molecule type" value="Genomic_DNA"/>
</dbReference>
<dbReference type="Proteomes" id="UP001219862">
    <property type="component" value="Unassembled WGS sequence"/>
</dbReference>
<dbReference type="InterPro" id="IPR010752">
    <property type="entry name" value="DUF1329"/>
</dbReference>
<proteinExistence type="predicted"/>
<reference evidence="2 3" key="1">
    <citation type="submission" date="2022-10" db="EMBL/GenBank/DDBJ databases">
        <title>paucibacter sp. hw8 Genome sequencing.</title>
        <authorList>
            <person name="Park S."/>
        </authorList>
    </citation>
    <scope>NUCLEOTIDE SEQUENCE [LARGE SCALE GENOMIC DNA]</scope>
    <source>
        <strain evidence="3">hw8</strain>
    </source>
</reference>
<name>A0ABT5KTX8_9BURK</name>
<keyword evidence="1" id="KW-0732">Signal</keyword>
<protein>
    <submittedName>
        <fullName evidence="2">DUF1329 domain-containing protein</fullName>
    </submittedName>
</protein>
<sequence length="467" mass="51719">MNRNPHPTRKTATHLLALAALLSLHGLNAAAAEHDADKLGNSLTPLGGERTASGGVTAWEGANKPAAGWVPGKLRDAAWKYKDEKALFSIDAASADKQGDKLTPGQVQMLKQSSGYRMDVYPTHRNCTAPDFVLENTKRNVTGAKLSEDGTVLQQAALPGVPFPLPTTGAQVMWNFQTRYAGVGADYPDTLTMVSPRGGSGSWIITEGPLHQYFPSGAKGTHSPQEVGDVLSATYFTLNAPVALAGQSLAAKASFGAKDNEVYFYFPGQRRVRRMPSYGYDAPQIGFENQYTIDQTQMFIGNLDRFDWKLVGKKEILVPYNTFRLNDFTAKRDEVYGPNYINASNRRYETHRVWVVEATVKKGMRHLAPRKVFYVDEDSWLVLVGEDYDAQGALWKLREASLIPAWELGSACVSSSFVQYDLAQKRYLADFLVTGTGKDVRWLSETTDKRFTIDFFTSDNLRATSER</sequence>
<evidence type="ECO:0000256" key="1">
    <source>
        <dbReference type="SAM" id="SignalP"/>
    </source>
</evidence>
<evidence type="ECO:0000313" key="2">
    <source>
        <dbReference type="EMBL" id="MDC8786393.1"/>
    </source>
</evidence>
<dbReference type="Pfam" id="PF07044">
    <property type="entry name" value="DUF1329"/>
    <property type="match status" value="1"/>
</dbReference>
<dbReference type="CDD" id="cd16329">
    <property type="entry name" value="LolA_like"/>
    <property type="match status" value="1"/>
</dbReference>
<accession>A0ABT5KTX8</accession>
<evidence type="ECO:0000313" key="3">
    <source>
        <dbReference type="Proteomes" id="UP001219862"/>
    </source>
</evidence>